<keyword evidence="2" id="KW-0945">Host-virus interaction</keyword>
<dbReference type="Pfam" id="PF03863">
    <property type="entry name" value="Phage_mat-A"/>
    <property type="match status" value="1"/>
</dbReference>
<organism evidence="9">
    <name type="scientific">Leviviridae sp</name>
    <dbReference type="NCBI Taxonomy" id="2027243"/>
    <lineage>
        <taxon>Viruses</taxon>
        <taxon>Riboviria</taxon>
        <taxon>Orthornavirae</taxon>
        <taxon>Lenarviricota</taxon>
        <taxon>Leviviricetes</taxon>
        <taxon>Norzivirales</taxon>
        <taxon>Fiersviridae</taxon>
    </lineage>
</organism>
<evidence type="ECO:0000313" key="9">
    <source>
        <dbReference type="EMBL" id="QDH88751.1"/>
    </source>
</evidence>
<evidence type="ECO:0000256" key="8">
    <source>
        <dbReference type="SAM" id="MobiDB-lite"/>
    </source>
</evidence>
<keyword evidence="4" id="KW-0946">Virion</keyword>
<evidence type="ECO:0000256" key="4">
    <source>
        <dbReference type="ARBA" id="ARBA00022844"/>
    </source>
</evidence>
<proteinExistence type="inferred from homology"/>
<keyword evidence="3" id="KW-1161">Viral attachment to host cell</keyword>
<dbReference type="GO" id="GO:0039666">
    <property type="term" value="P:virion attachment to host cell pilus"/>
    <property type="evidence" value="ECO:0007669"/>
    <property type="project" value="UniProtKB-KW"/>
</dbReference>
<gene>
    <name evidence="9" type="ORF">H1BulkLitter6286_000004</name>
</gene>
<keyword evidence="6" id="KW-1160">Virus entry into host cell</keyword>
<dbReference type="GO" id="GO:0044423">
    <property type="term" value="C:virion component"/>
    <property type="evidence" value="ECO:0007669"/>
    <property type="project" value="UniProtKB-KW"/>
</dbReference>
<evidence type="ECO:0000256" key="5">
    <source>
        <dbReference type="ARBA" id="ARBA00023104"/>
    </source>
</evidence>
<reference evidence="9" key="1">
    <citation type="submission" date="2019-05" db="EMBL/GenBank/DDBJ databases">
        <title>Metatranscriptomic reconstruction reveals RNA viruses with the potential to shape carbon cycling in soil.</title>
        <authorList>
            <person name="Starr E.P."/>
            <person name="Nuccio E."/>
            <person name="Pett-Ridge J."/>
            <person name="Banfield J.F."/>
            <person name="Firestone M.K."/>
        </authorList>
    </citation>
    <scope>NUCLEOTIDE SEQUENCE</scope>
    <source>
        <strain evidence="9">H1_Bulk_Litter_6_scaffold_286</strain>
    </source>
</reference>
<evidence type="ECO:0000256" key="1">
    <source>
        <dbReference type="ARBA" id="ARBA00004328"/>
    </source>
</evidence>
<evidence type="ECO:0000256" key="2">
    <source>
        <dbReference type="ARBA" id="ARBA00022581"/>
    </source>
</evidence>
<comment type="subcellular location">
    <subcellularLocation>
        <location evidence="1">Virion</location>
    </subcellularLocation>
</comment>
<keyword evidence="5" id="KW-1175">Viral attachment to host cell pilus</keyword>
<sequence>MSRHGYPKSDFSTEHCTGQWTLGGSVVDHYDFTSSYQSFAADKVGANSVGYPAHKENTVYTAFEVKTRNSPAHWSGNTIYGWQGAGTWPISSISGVADPSALVTDINGQAQDEAKQKMINQLISNVKDQKVNVGNFAAEFKQTCGTVTDAASRIASAIRAVKHGDLRRAASTLVSGRHGNEGNQNHTRRTTRRRRYLSTGSAADDWLQLKYGWMPLLSDVNGACEELARTLTYRPDIRKVSAQAKVQREKSLSFPKYATTWPTCSGKGSVEITCKGVVEYQVASRVTSFLANTGLINPLEVAWEVIPYSFVVDWFLPVGSFLNNLDYDTGLVFLRGWITFHGSSRVEIRTDNGGGFDGVTSQTWSGGSIQSDARGYHRDPLGGFPAVPSPSLKDPISLAHVENALALLRQVVGR</sequence>
<comment type="similarity">
    <text evidence="7">Belongs to the Leviviricetes maturation protein family.</text>
</comment>
<accession>A0A514D556</accession>
<dbReference type="InterPro" id="IPR005563">
    <property type="entry name" value="A_protein"/>
</dbReference>
<feature type="compositionally biased region" description="Basic residues" evidence="8">
    <location>
        <begin position="186"/>
        <end position="195"/>
    </location>
</feature>
<protein>
    <recommendedName>
        <fullName evidence="10">Maturation</fullName>
    </recommendedName>
</protein>
<evidence type="ECO:0000256" key="6">
    <source>
        <dbReference type="ARBA" id="ARBA00023296"/>
    </source>
</evidence>
<evidence type="ECO:0008006" key="10">
    <source>
        <dbReference type="Google" id="ProtNLM"/>
    </source>
</evidence>
<evidence type="ECO:0000256" key="3">
    <source>
        <dbReference type="ARBA" id="ARBA00022804"/>
    </source>
</evidence>
<dbReference type="EMBL" id="MN034322">
    <property type="protein sequence ID" value="QDH88751.1"/>
    <property type="molecule type" value="Genomic_RNA"/>
</dbReference>
<name>A0A514D556_9VIRU</name>
<evidence type="ECO:0000256" key="7">
    <source>
        <dbReference type="ARBA" id="ARBA00035110"/>
    </source>
</evidence>
<feature type="region of interest" description="Disordered" evidence="8">
    <location>
        <begin position="175"/>
        <end position="195"/>
    </location>
</feature>